<protein>
    <recommendedName>
        <fullName evidence="4">Exocyst complex component Sec8</fullName>
    </recommendedName>
</protein>
<accession>A0A367JW33</accession>
<proteinExistence type="inferred from homology"/>
<comment type="caution">
    <text evidence="9">The sequence shown here is derived from an EMBL/GenBank/DDBJ whole genome shotgun (WGS) entry which is preliminary data.</text>
</comment>
<comment type="similarity">
    <text evidence="4">Belongs to the SEC8 family.</text>
</comment>
<feature type="non-terminal residue" evidence="9">
    <location>
        <position position="768"/>
    </location>
</feature>
<dbReference type="PANTHER" id="PTHR14146">
    <property type="entry name" value="EXOCYST COMPLEX COMPONENT 4"/>
    <property type="match status" value="1"/>
</dbReference>
<dbReference type="Pfam" id="PF20652">
    <property type="entry name" value="Sec8_C"/>
    <property type="match status" value="2"/>
</dbReference>
<organism evidence="9 10">
    <name type="scientific">Rhizopus stolonifer</name>
    <name type="common">Rhizopus nigricans</name>
    <dbReference type="NCBI Taxonomy" id="4846"/>
    <lineage>
        <taxon>Eukaryota</taxon>
        <taxon>Fungi</taxon>
        <taxon>Fungi incertae sedis</taxon>
        <taxon>Mucoromycota</taxon>
        <taxon>Mucoromycotina</taxon>
        <taxon>Mucoromycetes</taxon>
        <taxon>Mucorales</taxon>
        <taxon>Mucorineae</taxon>
        <taxon>Rhizopodaceae</taxon>
        <taxon>Rhizopus</taxon>
    </lineage>
</organism>
<dbReference type="GO" id="GO:0090522">
    <property type="term" value="P:vesicle tethering involved in exocytosis"/>
    <property type="evidence" value="ECO:0007669"/>
    <property type="project" value="UniProtKB-UniRule"/>
</dbReference>
<comment type="function">
    <text evidence="4">Component of the exocyst complex involved in the docking of exocytic vesicles with fusion sites on the plasma membrane.</text>
</comment>
<gene>
    <name evidence="9" type="ORF">CU098_003961</name>
</gene>
<dbReference type="GO" id="GO:0015031">
    <property type="term" value="P:protein transport"/>
    <property type="evidence" value="ECO:0007669"/>
    <property type="project" value="UniProtKB-KW"/>
</dbReference>
<evidence type="ECO:0000313" key="10">
    <source>
        <dbReference type="Proteomes" id="UP000253551"/>
    </source>
</evidence>
<dbReference type="AlphaFoldDB" id="A0A367JW33"/>
<dbReference type="GO" id="GO:0000145">
    <property type="term" value="C:exocyst"/>
    <property type="evidence" value="ECO:0007669"/>
    <property type="project" value="UniProtKB-UniRule"/>
</dbReference>
<feature type="domain" description="Exocyst complex component Sec8 middle helical bundle" evidence="8">
    <location>
        <begin position="399"/>
        <end position="487"/>
    </location>
</feature>
<sequence length="768" mass="89349">RYIPPEQDYYDPQEDVQGDFSEFEAVRREILRDWSFMLEEKFDPVSFSLKLMDDSSVGKKKDYKSFQRVLYNLDEALKTIVNDYYKGFNNSIGTFGGVLQYINDSSSRVVQMKSNLKKCKEELLDKRNDLLNLWYKSQQYKEMLSILEVISEDLRTTPEKVETMIENKHVLAASNLLVSSIKTISSKEMTQIGALDDTLYDLLIEELHTHLYLKSSHCDNRWTSYTHRQQDLPEIAIKPRVFKESDTNDDQQDDKDDIFATENDIITEDPDKDPDTDSYYYMEVIMESLSVLGEIPPTLQTIQERLPIEIYKLVEKTINEVEQRHVNDWTINIRKNDKTNDESEIYCLDKANSEDKNEILKDLLWTLYSKLEAVLRGHRFVETCARRIKKTIVSVDEPSTKKGFQDKRDMQIFTFSEVPQNNQVEDAYSNLKDRLFVSFKKQVPEFSEDTQHSTIIDKYANDVSSKGYKVLVKPDAYNVSVLLSPTMAFLNRVKEVFPNYDDNNEEGFGSFLDDFAVNVFLPQIEEKVMQLIQHATAGLDSFQDVRDYKSYSRYPIAKSAVALISIVQSLCRTMHSMPFHTDEYIRLIEVVLLKFYEKCYQRFYSTVARGSSYINEQQNVTDVTISTSGDWAQDEKLVSLLTQNPYFVDESASDKNNHKNLHQSEISQELKLKNDRLLDPNELIFDPKKLVALGRLYHTLKWFVREIWELRSSSLPVVHSNTENSESSLDQSNLRDSKRWSSEMPRTVNDLPEQESGLTMLPLRGDIA</sequence>
<evidence type="ECO:0000256" key="4">
    <source>
        <dbReference type="RuleBase" id="RU367079"/>
    </source>
</evidence>
<dbReference type="InterPro" id="IPR048630">
    <property type="entry name" value="Sec8_M"/>
</dbReference>
<keyword evidence="5" id="KW-0175">Coiled coil</keyword>
<reference evidence="9 10" key="1">
    <citation type="journal article" date="2018" name="G3 (Bethesda)">
        <title>Phylogenetic and Phylogenomic Definition of Rhizopus Species.</title>
        <authorList>
            <person name="Gryganskyi A.P."/>
            <person name="Golan J."/>
            <person name="Dolatabadi S."/>
            <person name="Mondo S."/>
            <person name="Robb S."/>
            <person name="Idnurm A."/>
            <person name="Muszewska A."/>
            <person name="Steczkiewicz K."/>
            <person name="Masonjones S."/>
            <person name="Liao H.L."/>
            <person name="Gajdeczka M.T."/>
            <person name="Anike F."/>
            <person name="Vuek A."/>
            <person name="Anishchenko I.M."/>
            <person name="Voigt K."/>
            <person name="de Hoog G.S."/>
            <person name="Smith M.E."/>
            <person name="Heitman J."/>
            <person name="Vilgalys R."/>
            <person name="Stajich J.E."/>
        </authorList>
    </citation>
    <scope>NUCLEOTIDE SEQUENCE [LARGE SCALE GENOMIC DNA]</scope>
    <source>
        <strain evidence="9 10">LSU 92-RS-03</strain>
    </source>
</reference>
<dbReference type="STRING" id="4846.A0A367JW33"/>
<evidence type="ECO:0000313" key="9">
    <source>
        <dbReference type="EMBL" id="RCH94117.1"/>
    </source>
</evidence>
<keyword evidence="2 4" id="KW-0268">Exocytosis</keyword>
<feature type="non-terminal residue" evidence="9">
    <location>
        <position position="1"/>
    </location>
</feature>
<feature type="compositionally biased region" description="Polar residues" evidence="6">
    <location>
        <begin position="719"/>
        <end position="732"/>
    </location>
</feature>
<feature type="region of interest" description="Disordered" evidence="6">
    <location>
        <begin position="719"/>
        <end position="768"/>
    </location>
</feature>
<feature type="domain" description="Exocyst complex component Sec8 middle helical bundle" evidence="8">
    <location>
        <begin position="274"/>
        <end position="391"/>
    </location>
</feature>
<dbReference type="EMBL" id="PJQM01002601">
    <property type="protein sequence ID" value="RCH94117.1"/>
    <property type="molecule type" value="Genomic_DNA"/>
</dbReference>
<dbReference type="Proteomes" id="UP000253551">
    <property type="component" value="Unassembled WGS sequence"/>
</dbReference>
<dbReference type="InterPro" id="IPR007191">
    <property type="entry name" value="Sec8_exocyst_N"/>
</dbReference>
<dbReference type="GO" id="GO:0006893">
    <property type="term" value="P:Golgi to plasma membrane transport"/>
    <property type="evidence" value="ECO:0007669"/>
    <property type="project" value="TreeGrafter"/>
</dbReference>
<evidence type="ECO:0000256" key="1">
    <source>
        <dbReference type="ARBA" id="ARBA00022448"/>
    </source>
</evidence>
<evidence type="ECO:0000256" key="5">
    <source>
        <dbReference type="SAM" id="Coils"/>
    </source>
</evidence>
<dbReference type="GO" id="GO:0006612">
    <property type="term" value="P:protein targeting to membrane"/>
    <property type="evidence" value="ECO:0007669"/>
    <property type="project" value="UniProtKB-UniRule"/>
</dbReference>
<dbReference type="Pfam" id="PF04048">
    <property type="entry name" value="Sec8_N"/>
    <property type="match status" value="1"/>
</dbReference>
<feature type="domain" description="Exocyst complex component Sec8 N-terminal" evidence="7">
    <location>
        <begin position="24"/>
        <end position="163"/>
    </location>
</feature>
<dbReference type="PANTHER" id="PTHR14146:SF0">
    <property type="entry name" value="EXOCYST COMPLEX COMPONENT 4"/>
    <property type="match status" value="1"/>
</dbReference>
<keyword evidence="1 4" id="KW-0813">Transport</keyword>
<dbReference type="GO" id="GO:0006904">
    <property type="term" value="P:vesicle docking involved in exocytosis"/>
    <property type="evidence" value="ECO:0007669"/>
    <property type="project" value="InterPro"/>
</dbReference>
<feature type="coiled-coil region" evidence="5">
    <location>
        <begin position="102"/>
        <end position="129"/>
    </location>
</feature>
<evidence type="ECO:0000259" key="7">
    <source>
        <dbReference type="Pfam" id="PF04048"/>
    </source>
</evidence>
<dbReference type="OrthoDB" id="272977at2759"/>
<evidence type="ECO:0000256" key="3">
    <source>
        <dbReference type="ARBA" id="ARBA00022927"/>
    </source>
</evidence>
<evidence type="ECO:0000259" key="8">
    <source>
        <dbReference type="Pfam" id="PF20652"/>
    </source>
</evidence>
<evidence type="ECO:0000256" key="2">
    <source>
        <dbReference type="ARBA" id="ARBA00022483"/>
    </source>
</evidence>
<keyword evidence="3 4" id="KW-0653">Protein transport</keyword>
<dbReference type="InterPro" id="IPR039682">
    <property type="entry name" value="Sec8/EXOC4"/>
</dbReference>
<keyword evidence="10" id="KW-1185">Reference proteome</keyword>
<name>A0A367JW33_RHIST</name>
<evidence type="ECO:0000256" key="6">
    <source>
        <dbReference type="SAM" id="MobiDB-lite"/>
    </source>
</evidence>